<dbReference type="InterPro" id="IPR036736">
    <property type="entry name" value="ACP-like_sf"/>
</dbReference>
<evidence type="ECO:0000313" key="2">
    <source>
        <dbReference type="Proteomes" id="UP000199800"/>
    </source>
</evidence>
<protein>
    <recommendedName>
        <fullName evidence="3">Phosphopantetheine attachment site</fullName>
    </recommendedName>
</protein>
<dbReference type="Gene3D" id="1.10.1200.10">
    <property type="entry name" value="ACP-like"/>
    <property type="match status" value="1"/>
</dbReference>
<keyword evidence="2" id="KW-1185">Reference proteome</keyword>
<dbReference type="STRING" id="29364.SAMN04487772_108128"/>
<name>A0A1I0BX28_9FIRM</name>
<dbReference type="RefSeq" id="WP_092477602.1">
    <property type="nucleotide sequence ID" value="NZ_FOHN01000008.1"/>
</dbReference>
<dbReference type="AlphaFoldDB" id="A0A1I0BX28"/>
<gene>
    <name evidence="1" type="ORF">SAMN04487772_108128</name>
</gene>
<dbReference type="Proteomes" id="UP000199800">
    <property type="component" value="Unassembled WGS sequence"/>
</dbReference>
<dbReference type="OrthoDB" id="9804551at2"/>
<dbReference type="EMBL" id="FOHN01000008">
    <property type="protein sequence ID" value="SET11609.1"/>
    <property type="molecule type" value="Genomic_DNA"/>
</dbReference>
<proteinExistence type="predicted"/>
<sequence length="80" mass="9344">MDIKEKIRACLEECGIVIQDDGTIEQMESINYVTAILSLEEAFDIEFPDEFLNFEIMVSLDKVKDTVEIVIKREREEKED</sequence>
<organism evidence="1 2">
    <name type="scientific">[Clostridium] polysaccharolyticum</name>
    <dbReference type="NCBI Taxonomy" id="29364"/>
    <lineage>
        <taxon>Bacteria</taxon>
        <taxon>Bacillati</taxon>
        <taxon>Bacillota</taxon>
        <taxon>Clostridia</taxon>
        <taxon>Lachnospirales</taxon>
        <taxon>Lachnospiraceae</taxon>
    </lineage>
</organism>
<reference evidence="1 2" key="1">
    <citation type="submission" date="2016-10" db="EMBL/GenBank/DDBJ databases">
        <authorList>
            <person name="de Groot N.N."/>
        </authorList>
    </citation>
    <scope>NUCLEOTIDE SEQUENCE [LARGE SCALE GENOMIC DNA]</scope>
    <source>
        <strain evidence="1 2">DSM 1801</strain>
    </source>
</reference>
<accession>A0A1I0BX28</accession>
<evidence type="ECO:0008006" key="3">
    <source>
        <dbReference type="Google" id="ProtNLM"/>
    </source>
</evidence>
<evidence type="ECO:0000313" key="1">
    <source>
        <dbReference type="EMBL" id="SET11609.1"/>
    </source>
</evidence>
<dbReference type="SUPFAM" id="SSF47336">
    <property type="entry name" value="ACP-like"/>
    <property type="match status" value="1"/>
</dbReference>